<dbReference type="FunFam" id="1.20.120.1750:FF:000009">
    <property type="entry name" value="E3 ubiquitin-protein ligase parkin"/>
    <property type="match status" value="1"/>
</dbReference>
<evidence type="ECO:0000256" key="12">
    <source>
        <dbReference type="ARBA" id="ARBA00022786"/>
    </source>
</evidence>
<evidence type="ECO:0000313" key="23">
    <source>
        <dbReference type="Proteomes" id="UP000708208"/>
    </source>
</evidence>
<dbReference type="InterPro" id="IPR041565">
    <property type="entry name" value="Parkin_Znf-RING"/>
</dbReference>
<keyword evidence="8" id="KW-0808">Transferase</keyword>
<keyword evidence="14 19" id="KW-0832">Ubl conjugation</keyword>
<dbReference type="InterPro" id="IPR047535">
    <property type="entry name" value="RING-HC_RBR_parkin"/>
</dbReference>
<feature type="domain" description="Ubiquitin-like" evidence="20">
    <location>
        <begin position="18"/>
        <end position="92"/>
    </location>
</feature>
<evidence type="ECO:0000256" key="1">
    <source>
        <dbReference type="ARBA" id="ARBA00001798"/>
    </source>
</evidence>
<dbReference type="GO" id="GO:0022603">
    <property type="term" value="P:regulation of anatomical structure morphogenesis"/>
    <property type="evidence" value="ECO:0007669"/>
    <property type="project" value="UniProtKB-ARBA"/>
</dbReference>
<comment type="function">
    <text evidence="19">Functions within a multiprotein E3 ubiquitin ligase complex, catalyzing the covalent attachment of ubiquitin moieties onto substrate proteins.</text>
</comment>
<dbReference type="GO" id="GO:0009896">
    <property type="term" value="P:positive regulation of catabolic process"/>
    <property type="evidence" value="ECO:0007669"/>
    <property type="project" value="UniProtKB-ARBA"/>
</dbReference>
<keyword evidence="7" id="KW-0597">Phosphoprotein</keyword>
<dbReference type="SMART" id="SM00213">
    <property type="entry name" value="UBQ"/>
    <property type="match status" value="1"/>
</dbReference>
<evidence type="ECO:0000256" key="16">
    <source>
        <dbReference type="ARBA" id="ARBA00023128"/>
    </source>
</evidence>
<dbReference type="Pfam" id="PF17976">
    <property type="entry name" value="zf-RING_12"/>
    <property type="match status" value="1"/>
</dbReference>
<protein>
    <recommendedName>
        <fullName evidence="18 19">E3 ubiquitin-protein ligase parkin</fullName>
        <ecNumber evidence="5 19">2.3.2.31</ecNumber>
    </recommendedName>
</protein>
<name>A0A8J2LTP6_9HEXA</name>
<keyword evidence="10" id="KW-0677">Repeat</keyword>
<dbReference type="Proteomes" id="UP000708208">
    <property type="component" value="Unassembled WGS sequence"/>
</dbReference>
<dbReference type="GO" id="GO:0016567">
    <property type="term" value="P:protein ubiquitination"/>
    <property type="evidence" value="ECO:0007669"/>
    <property type="project" value="InterPro"/>
</dbReference>
<dbReference type="GO" id="GO:0005739">
    <property type="term" value="C:mitochondrion"/>
    <property type="evidence" value="ECO:0007669"/>
    <property type="project" value="UniProtKB-SubCell"/>
</dbReference>
<dbReference type="InterPro" id="IPR054694">
    <property type="entry name" value="Parkin-like_IBR"/>
</dbReference>
<dbReference type="GO" id="GO:0006950">
    <property type="term" value="P:response to stress"/>
    <property type="evidence" value="ECO:0007669"/>
    <property type="project" value="UniProtKB-ARBA"/>
</dbReference>
<dbReference type="CDD" id="cd20357">
    <property type="entry name" value="Rcat_RBR_parkin"/>
    <property type="match status" value="1"/>
</dbReference>
<evidence type="ECO:0000256" key="3">
    <source>
        <dbReference type="ARBA" id="ARBA00004514"/>
    </source>
</evidence>
<keyword evidence="23" id="KW-1185">Reference proteome</keyword>
<dbReference type="PROSITE" id="PS51873">
    <property type="entry name" value="TRIAD"/>
    <property type="match status" value="1"/>
</dbReference>
<sequence>MLGLGSFGNSNVLDGNKLRVFVKQGDQTVSADLDPSWNLRKIKSIVAPKLDCKPAELKIIFAGKELKDEMVIQNCNLGQNSCLFAVRVQVSSKKSTVIESIEEDEDVEGSSKEVFGDPAEDSELAEVPVVGTQGSHYFVYCNSCESFQEGKLRVRCDKCLSGAFCVLRDPESWDDVTNPKQVPGSCENSDCVGSYAQFYFKCAGHITTGEDDTAPPLALIKRNPDSVPCLACGDSKDPVLIFECASQHVTCIDCFSQYVLVKLNERQFSQDPEIGYTLGCPALCKKSLIKDCHHFKLVGKYQYDRFQRFATEEYVLKNGGVLCPQPDCGMGILLVDVGCNKIACLHGCGYVFCRLCLEGWHVGDCRQESSSSQQQPGASSSHTYSITADRAAQAQYDDSRRAVRLTTKPCPSCRVPTERAAGCYHMTCTKCQFDWCWICQVKWNRECQGNHWFG</sequence>
<accession>A0A8J2LTP6</accession>
<dbReference type="InterPro" id="IPR031127">
    <property type="entry name" value="E3_UB_ligase_RBR"/>
</dbReference>
<dbReference type="InterPro" id="IPR000626">
    <property type="entry name" value="Ubiquitin-like_dom"/>
</dbReference>
<dbReference type="PIRSF" id="PIRSF037880">
    <property type="entry name" value="Parkin"/>
    <property type="match status" value="1"/>
</dbReference>
<dbReference type="InterPro" id="IPR041170">
    <property type="entry name" value="Znf-RING_14"/>
</dbReference>
<evidence type="ECO:0000256" key="7">
    <source>
        <dbReference type="ARBA" id="ARBA00022553"/>
    </source>
</evidence>
<comment type="subunit">
    <text evidence="19">Forms an E3 ubiquitin ligase complex.</text>
</comment>
<comment type="caution">
    <text evidence="22">The sequence shown here is derived from an EMBL/GenBank/DDBJ whole genome shotgun (WGS) entry which is preliminary data.</text>
</comment>
<dbReference type="OrthoDB" id="1431934at2759"/>
<dbReference type="Pfam" id="PF22605">
    <property type="entry name" value="IBR_2"/>
    <property type="match status" value="1"/>
</dbReference>
<dbReference type="AlphaFoldDB" id="A0A8J2LTP6"/>
<keyword evidence="11" id="KW-0863">Zinc-finger</keyword>
<comment type="similarity">
    <text evidence="17 19">Belongs to the RBR family. Parkin subfamily.</text>
</comment>
<evidence type="ECO:0000256" key="15">
    <source>
        <dbReference type="ARBA" id="ARBA00023006"/>
    </source>
</evidence>
<dbReference type="PROSITE" id="PS50053">
    <property type="entry name" value="UBIQUITIN_2"/>
    <property type="match status" value="1"/>
</dbReference>
<evidence type="ECO:0000256" key="4">
    <source>
        <dbReference type="ARBA" id="ARBA00004906"/>
    </source>
</evidence>
<evidence type="ECO:0000256" key="6">
    <source>
        <dbReference type="ARBA" id="ARBA00022490"/>
    </source>
</evidence>
<dbReference type="GO" id="GO:0000423">
    <property type="term" value="P:mitophagy"/>
    <property type="evidence" value="ECO:0007669"/>
    <property type="project" value="UniProtKB-ARBA"/>
</dbReference>
<evidence type="ECO:0000256" key="2">
    <source>
        <dbReference type="ARBA" id="ARBA00004173"/>
    </source>
</evidence>
<dbReference type="GO" id="GO:1902532">
    <property type="term" value="P:negative regulation of intracellular signal transduction"/>
    <property type="evidence" value="ECO:0007669"/>
    <property type="project" value="UniProtKB-ARBA"/>
</dbReference>
<dbReference type="InterPro" id="IPR002867">
    <property type="entry name" value="IBR_dom"/>
</dbReference>
<dbReference type="EMBL" id="CAJVCH010571007">
    <property type="protein sequence ID" value="CAG7836392.1"/>
    <property type="molecule type" value="Genomic_DNA"/>
</dbReference>
<comment type="subcellular location">
    <subcellularLocation>
        <location evidence="3">Cytoplasm</location>
        <location evidence="3">Cytosol</location>
    </subcellularLocation>
    <subcellularLocation>
        <location evidence="2 19">Mitochondrion</location>
    </subcellularLocation>
</comment>
<evidence type="ECO:0000259" key="20">
    <source>
        <dbReference type="PROSITE" id="PS50053"/>
    </source>
</evidence>
<gene>
    <name evidence="22" type="ORF">AFUS01_LOCUS45640</name>
</gene>
<evidence type="ECO:0000256" key="10">
    <source>
        <dbReference type="ARBA" id="ARBA00022737"/>
    </source>
</evidence>
<comment type="catalytic activity">
    <reaction evidence="1 19">
        <text>[E2 ubiquitin-conjugating enzyme]-S-ubiquitinyl-L-cysteine + [acceptor protein]-L-lysine = [E2 ubiquitin-conjugating enzyme]-L-cysteine + [acceptor protein]-N(6)-ubiquitinyl-L-lysine.</text>
        <dbReference type="EC" id="2.3.2.31"/>
    </reaction>
</comment>
<evidence type="ECO:0000256" key="8">
    <source>
        <dbReference type="ARBA" id="ARBA00022679"/>
    </source>
</evidence>
<reference evidence="22" key="1">
    <citation type="submission" date="2021-06" db="EMBL/GenBank/DDBJ databases">
        <authorList>
            <person name="Hodson N. C."/>
            <person name="Mongue J. A."/>
            <person name="Jaron S. K."/>
        </authorList>
    </citation>
    <scope>NUCLEOTIDE SEQUENCE</scope>
</reference>
<dbReference type="SMART" id="SM00647">
    <property type="entry name" value="IBR"/>
    <property type="match status" value="2"/>
</dbReference>
<organism evidence="22 23">
    <name type="scientific">Allacma fusca</name>
    <dbReference type="NCBI Taxonomy" id="39272"/>
    <lineage>
        <taxon>Eukaryota</taxon>
        <taxon>Metazoa</taxon>
        <taxon>Ecdysozoa</taxon>
        <taxon>Arthropoda</taxon>
        <taxon>Hexapoda</taxon>
        <taxon>Collembola</taxon>
        <taxon>Symphypleona</taxon>
        <taxon>Sminthuridae</taxon>
        <taxon>Allacma</taxon>
    </lineage>
</organism>
<keyword evidence="12 19" id="KW-0833">Ubl conjugation pathway</keyword>
<dbReference type="EC" id="2.3.2.31" evidence="5 19"/>
<evidence type="ECO:0000313" key="22">
    <source>
        <dbReference type="EMBL" id="CAG7836392.1"/>
    </source>
</evidence>
<dbReference type="PANTHER" id="PTHR11685">
    <property type="entry name" value="RBR FAMILY RING FINGER AND IBR DOMAIN-CONTAINING"/>
    <property type="match status" value="1"/>
</dbReference>
<keyword evidence="15 19" id="KW-0072">Autophagy</keyword>
<dbReference type="InterPro" id="IPR047536">
    <property type="entry name" value="Rcat_RBR_parkin"/>
</dbReference>
<keyword evidence="6" id="KW-0963">Cytoplasm</keyword>
<feature type="domain" description="RING-type" evidence="21">
    <location>
        <begin position="225"/>
        <end position="454"/>
    </location>
</feature>
<comment type="pathway">
    <text evidence="4 19">Protein modification; protein ubiquitination.</text>
</comment>
<dbReference type="InterPro" id="IPR047534">
    <property type="entry name" value="BRcat_RBR_parkin"/>
</dbReference>
<dbReference type="InterPro" id="IPR003977">
    <property type="entry name" value="Parkin"/>
</dbReference>
<dbReference type="InterPro" id="IPR044066">
    <property type="entry name" value="TRIAD_supradom"/>
</dbReference>
<dbReference type="CDD" id="cd20340">
    <property type="entry name" value="BRcat_RBR_parkin"/>
    <property type="match status" value="1"/>
</dbReference>
<proteinExistence type="inferred from homology"/>
<keyword evidence="13 19" id="KW-0862">Zinc</keyword>
<evidence type="ECO:0000256" key="14">
    <source>
        <dbReference type="ARBA" id="ARBA00022843"/>
    </source>
</evidence>
<evidence type="ECO:0000256" key="5">
    <source>
        <dbReference type="ARBA" id="ARBA00012251"/>
    </source>
</evidence>
<evidence type="ECO:0000256" key="11">
    <source>
        <dbReference type="ARBA" id="ARBA00022771"/>
    </source>
</evidence>
<keyword evidence="9 19" id="KW-0479">Metal-binding</keyword>
<dbReference type="Pfam" id="PF17978">
    <property type="entry name" value="zf-RING_14"/>
    <property type="match status" value="1"/>
</dbReference>
<keyword evidence="16 19" id="KW-0496">Mitochondrion</keyword>
<dbReference type="Pfam" id="PF00240">
    <property type="entry name" value="ubiquitin"/>
    <property type="match status" value="1"/>
</dbReference>
<dbReference type="CDD" id="cd16627">
    <property type="entry name" value="RING-HC_RBR_parkin"/>
    <property type="match status" value="1"/>
</dbReference>
<evidence type="ECO:0000256" key="9">
    <source>
        <dbReference type="ARBA" id="ARBA00022723"/>
    </source>
</evidence>
<evidence type="ECO:0000256" key="17">
    <source>
        <dbReference type="ARBA" id="ARBA00029442"/>
    </source>
</evidence>
<dbReference type="CDD" id="cd21382">
    <property type="entry name" value="RING0_parkin"/>
    <property type="match status" value="1"/>
</dbReference>
<evidence type="ECO:0000259" key="21">
    <source>
        <dbReference type="PROSITE" id="PS51873"/>
    </source>
</evidence>
<dbReference type="FunFam" id="2.20.25.20:FF:000008">
    <property type="entry name" value="E3 ubiquitin-protein ligase parkin"/>
    <property type="match status" value="1"/>
</dbReference>
<evidence type="ECO:0000256" key="18">
    <source>
        <dbReference type="ARBA" id="ARBA00029536"/>
    </source>
</evidence>
<evidence type="ECO:0000256" key="19">
    <source>
        <dbReference type="PIRNR" id="PIRNR037880"/>
    </source>
</evidence>
<evidence type="ECO:0000256" key="13">
    <source>
        <dbReference type="ARBA" id="ARBA00022833"/>
    </source>
</evidence>
<dbReference type="GO" id="GO:0005829">
    <property type="term" value="C:cytosol"/>
    <property type="evidence" value="ECO:0007669"/>
    <property type="project" value="UniProtKB-SubCell"/>
</dbReference>
<dbReference type="GO" id="GO:0061630">
    <property type="term" value="F:ubiquitin protein ligase activity"/>
    <property type="evidence" value="ECO:0007669"/>
    <property type="project" value="UniProtKB-EC"/>
</dbReference>
<dbReference type="GO" id="GO:0008270">
    <property type="term" value="F:zinc ion binding"/>
    <property type="evidence" value="ECO:0007669"/>
    <property type="project" value="UniProtKB-KW"/>
</dbReference>